<feature type="transmembrane region" description="Helical" evidence="7">
    <location>
        <begin position="268"/>
        <end position="293"/>
    </location>
</feature>
<feature type="transmembrane region" description="Helical" evidence="7">
    <location>
        <begin position="491"/>
        <end position="511"/>
    </location>
</feature>
<evidence type="ECO:0000256" key="4">
    <source>
        <dbReference type="ARBA" id="ARBA00022989"/>
    </source>
</evidence>
<dbReference type="InterPro" id="IPR050250">
    <property type="entry name" value="Macrolide_Exporter_MacB"/>
</dbReference>
<sequence>MLKAALKGLLARKLRLTLAGFAVVLGVMAVSAAMITTTTIGSGFDSIFASTGANTDVSVSGKSDVDSGMGGRAFAPPVPASVVADLEDVPGAKSVRGEVSVDGARPVGPDGKVISVQGPPRSGVAWHGETGLVRLWSGRGPTAPDEVAINGGLADRGQFTVGEKIDVLTLAPRQSFTIVGIYGYSNGRGSMGGDTQVAFTEPVAQKLMLGASDVYSSVTVTAERGVSRSALRDRVAAALGDGYTVRTGDELAASTAEDGKAFLDIVRMVLLGFSGLSLLVGIFLILNTFSILVAQRTGELALMAALGARRKQIVGSVLVEAAIVGAAASVVGIGLGLGVSVLLTMVMEANSGASLPVGLTVPVPELVLAFVLGVVVTLVAALVPAVRASRVPPVRAMRASAAEQRSLTRITWLGAVPAALGVAAVVVSLADIGSLRWVALAGGVVLGLFGLALLTPVLSRSLLPALGRVVGWSMPSKLGNRNAARNPRRTAITVSTLVITLGLVGGVSVIAESMRADLSASATRDLGADLVISGDGVAGRAGGQGGGPPTAADGRIMPTFDASVVDQARAVPGVSRAVAQYVDTVRFEWGASPAAAADLSQLSAVLNLSARTPAPGSVALDSATLSDHGLKVGDMVRLATQRAGWQEFRIAGGYEANYLLRGPVFNPSDVASLFVSAAPAIGYVQLADGADAATVTRAVSRLVADNPEVSVQDRTQLADDAAGQISIAETMLYVLLGLSVVIGILGIINTMALSIVERTRELGLLRAVGMRRSHMVRMVVTESVVMSLFGAVLGLAAGGAAGVAVVRVLGLSATEIPWVSLAVFLGLAVVAGLLAALAPSTRAARVNVLSAIAYE</sequence>
<keyword evidence="3 7" id="KW-0812">Transmembrane</keyword>
<keyword evidence="4 7" id="KW-1133">Transmembrane helix</keyword>
<gene>
    <name evidence="9" type="ORF">FHR82_002550</name>
</gene>
<evidence type="ECO:0000256" key="2">
    <source>
        <dbReference type="ARBA" id="ARBA00022475"/>
    </source>
</evidence>
<feature type="domain" description="ABC3 transporter permease C-terminal" evidence="8">
    <location>
        <begin position="734"/>
        <end position="847"/>
    </location>
</feature>
<accession>A0A7W7VDT4</accession>
<reference evidence="9 10" key="1">
    <citation type="submission" date="2020-08" db="EMBL/GenBank/DDBJ databases">
        <title>Genomic Encyclopedia of Type Strains, Phase III (KMG-III): the genomes of soil and plant-associated and newly described type strains.</title>
        <authorList>
            <person name="Whitman W."/>
        </authorList>
    </citation>
    <scope>NUCLEOTIDE SEQUENCE [LARGE SCALE GENOMIC DNA]</scope>
    <source>
        <strain evidence="9 10">CECT 8960</strain>
    </source>
</reference>
<proteinExistence type="inferred from homology"/>
<evidence type="ECO:0000256" key="7">
    <source>
        <dbReference type="SAM" id="Phobius"/>
    </source>
</evidence>
<keyword evidence="2" id="KW-1003">Cell membrane</keyword>
<evidence type="ECO:0000313" key="9">
    <source>
        <dbReference type="EMBL" id="MBB4906330.1"/>
    </source>
</evidence>
<evidence type="ECO:0000256" key="1">
    <source>
        <dbReference type="ARBA" id="ARBA00004651"/>
    </source>
</evidence>
<dbReference type="GO" id="GO:0005886">
    <property type="term" value="C:plasma membrane"/>
    <property type="evidence" value="ECO:0007669"/>
    <property type="project" value="UniProtKB-SubCell"/>
</dbReference>
<dbReference type="InterPro" id="IPR003838">
    <property type="entry name" value="ABC3_permease_C"/>
</dbReference>
<feature type="transmembrane region" description="Helical" evidence="7">
    <location>
        <begin position="313"/>
        <end position="346"/>
    </location>
</feature>
<dbReference type="RefSeq" id="WP_184810558.1">
    <property type="nucleotide sequence ID" value="NZ_JACHJQ010000003.1"/>
</dbReference>
<evidence type="ECO:0000256" key="6">
    <source>
        <dbReference type="ARBA" id="ARBA00038076"/>
    </source>
</evidence>
<evidence type="ECO:0000259" key="8">
    <source>
        <dbReference type="Pfam" id="PF02687"/>
    </source>
</evidence>
<dbReference type="AlphaFoldDB" id="A0A7W7VDT4"/>
<feature type="transmembrane region" description="Helical" evidence="7">
    <location>
        <begin position="818"/>
        <end position="838"/>
    </location>
</feature>
<feature type="transmembrane region" description="Helical" evidence="7">
    <location>
        <begin position="407"/>
        <end position="429"/>
    </location>
</feature>
<evidence type="ECO:0000313" key="10">
    <source>
        <dbReference type="Proteomes" id="UP000520767"/>
    </source>
</evidence>
<keyword evidence="5 7" id="KW-0472">Membrane</keyword>
<comment type="similarity">
    <text evidence="6">Belongs to the ABC-4 integral membrane protein family.</text>
</comment>
<organism evidence="9 10">
    <name type="scientific">Actinophytocola algeriensis</name>
    <dbReference type="NCBI Taxonomy" id="1768010"/>
    <lineage>
        <taxon>Bacteria</taxon>
        <taxon>Bacillati</taxon>
        <taxon>Actinomycetota</taxon>
        <taxon>Actinomycetes</taxon>
        <taxon>Pseudonocardiales</taxon>
        <taxon>Pseudonocardiaceae</taxon>
    </lineage>
</organism>
<feature type="transmembrane region" description="Helical" evidence="7">
    <location>
        <begin position="731"/>
        <end position="756"/>
    </location>
</feature>
<dbReference type="GO" id="GO:0022857">
    <property type="term" value="F:transmembrane transporter activity"/>
    <property type="evidence" value="ECO:0007669"/>
    <property type="project" value="TreeGrafter"/>
</dbReference>
<protein>
    <submittedName>
        <fullName evidence="9">Putative ABC transport system permease protein</fullName>
    </submittedName>
</protein>
<dbReference type="PANTHER" id="PTHR30572">
    <property type="entry name" value="MEMBRANE COMPONENT OF TRANSPORTER-RELATED"/>
    <property type="match status" value="1"/>
</dbReference>
<feature type="domain" description="ABC3 transporter permease C-terminal" evidence="8">
    <location>
        <begin position="273"/>
        <end position="393"/>
    </location>
</feature>
<name>A0A7W7VDT4_9PSEU</name>
<evidence type="ECO:0000256" key="3">
    <source>
        <dbReference type="ARBA" id="ARBA00022692"/>
    </source>
</evidence>
<comment type="caution">
    <text evidence="9">The sequence shown here is derived from an EMBL/GenBank/DDBJ whole genome shotgun (WGS) entry which is preliminary data.</text>
</comment>
<dbReference type="EMBL" id="JACHJQ010000003">
    <property type="protein sequence ID" value="MBB4906330.1"/>
    <property type="molecule type" value="Genomic_DNA"/>
</dbReference>
<dbReference type="Pfam" id="PF02687">
    <property type="entry name" value="FtsX"/>
    <property type="match status" value="2"/>
</dbReference>
<feature type="transmembrane region" description="Helical" evidence="7">
    <location>
        <begin position="776"/>
        <end position="806"/>
    </location>
</feature>
<dbReference type="PANTHER" id="PTHR30572:SF4">
    <property type="entry name" value="ABC TRANSPORTER PERMEASE YTRF"/>
    <property type="match status" value="1"/>
</dbReference>
<comment type="subcellular location">
    <subcellularLocation>
        <location evidence="1">Cell membrane</location>
        <topology evidence="1">Multi-pass membrane protein</topology>
    </subcellularLocation>
</comment>
<evidence type="ECO:0000256" key="5">
    <source>
        <dbReference type="ARBA" id="ARBA00023136"/>
    </source>
</evidence>
<keyword evidence="10" id="KW-1185">Reference proteome</keyword>
<dbReference type="Proteomes" id="UP000520767">
    <property type="component" value="Unassembled WGS sequence"/>
</dbReference>
<feature type="transmembrane region" description="Helical" evidence="7">
    <location>
        <begin position="435"/>
        <end position="458"/>
    </location>
</feature>
<feature type="transmembrane region" description="Helical" evidence="7">
    <location>
        <begin position="366"/>
        <end position="386"/>
    </location>
</feature>